<evidence type="ECO:0008006" key="4">
    <source>
        <dbReference type="Google" id="ProtNLM"/>
    </source>
</evidence>
<sequence>MTQIMQILDEYGIIYEASSRLPENLWDDLILSLSELEDNECHRIHKFPITRLHRIAGLKEEVYRADVKKSSCWRIHLQYGNKMLILKQLSSPEQHDSPIKYVQSQSRRFKK</sequence>
<dbReference type="AlphaFoldDB" id="A0A7X9FU71"/>
<reference evidence="2 3" key="1">
    <citation type="journal article" date="2020" name="Biotechnol. Biofuels">
        <title>New insights from the biogas microbiome by comprehensive genome-resolved metagenomics of nearly 1600 species originating from multiple anaerobic digesters.</title>
        <authorList>
            <person name="Campanaro S."/>
            <person name="Treu L."/>
            <person name="Rodriguez-R L.M."/>
            <person name="Kovalovszki A."/>
            <person name="Ziels R.M."/>
            <person name="Maus I."/>
            <person name="Zhu X."/>
            <person name="Kougias P.G."/>
            <person name="Basile A."/>
            <person name="Luo G."/>
            <person name="Schluter A."/>
            <person name="Konstantinidis K.T."/>
            <person name="Angelidaki I."/>
        </authorList>
    </citation>
    <scope>NUCLEOTIDE SEQUENCE [LARGE SCALE GENOMIC DNA]</scope>
    <source>
        <strain evidence="2">AS27yjCOA_65</strain>
    </source>
</reference>
<dbReference type="EMBL" id="JAAZON010000637">
    <property type="protein sequence ID" value="NMC64282.1"/>
    <property type="molecule type" value="Genomic_DNA"/>
</dbReference>
<dbReference type="Proteomes" id="UP000524246">
    <property type="component" value="Unassembled WGS sequence"/>
</dbReference>
<evidence type="ECO:0000313" key="2">
    <source>
        <dbReference type="EMBL" id="NMC64282.1"/>
    </source>
</evidence>
<name>A0A7X9FU71_9DELT</name>
<proteinExistence type="predicted"/>
<feature type="region of interest" description="Disordered" evidence="1">
    <location>
        <begin position="91"/>
        <end position="111"/>
    </location>
</feature>
<evidence type="ECO:0000313" key="3">
    <source>
        <dbReference type="Proteomes" id="UP000524246"/>
    </source>
</evidence>
<gene>
    <name evidence="2" type="ORF">GYA55_14050</name>
</gene>
<comment type="caution">
    <text evidence="2">The sequence shown here is derived from an EMBL/GenBank/DDBJ whole genome shotgun (WGS) entry which is preliminary data.</text>
</comment>
<protein>
    <recommendedName>
        <fullName evidence="4">Type II toxin-antitoxin system RelE/ParE family toxin</fullName>
    </recommendedName>
</protein>
<evidence type="ECO:0000256" key="1">
    <source>
        <dbReference type="SAM" id="MobiDB-lite"/>
    </source>
</evidence>
<organism evidence="2 3">
    <name type="scientific">SAR324 cluster bacterium</name>
    <dbReference type="NCBI Taxonomy" id="2024889"/>
    <lineage>
        <taxon>Bacteria</taxon>
        <taxon>Deltaproteobacteria</taxon>
        <taxon>SAR324 cluster</taxon>
    </lineage>
</organism>
<accession>A0A7X9FU71</accession>
<feature type="compositionally biased region" description="Polar residues" evidence="1">
    <location>
        <begin position="102"/>
        <end position="111"/>
    </location>
</feature>